<dbReference type="AlphaFoldDB" id="A0A397JKQ3"/>
<dbReference type="EMBL" id="PQFF01000017">
    <property type="protein sequence ID" value="RHZ88945.1"/>
    <property type="molecule type" value="Genomic_DNA"/>
</dbReference>
<name>A0A397JKQ3_9GLOM</name>
<organism evidence="1 2">
    <name type="scientific">Diversispora epigaea</name>
    <dbReference type="NCBI Taxonomy" id="1348612"/>
    <lineage>
        <taxon>Eukaryota</taxon>
        <taxon>Fungi</taxon>
        <taxon>Fungi incertae sedis</taxon>
        <taxon>Mucoromycota</taxon>
        <taxon>Glomeromycotina</taxon>
        <taxon>Glomeromycetes</taxon>
        <taxon>Diversisporales</taxon>
        <taxon>Diversisporaceae</taxon>
        <taxon>Diversispora</taxon>
    </lineage>
</organism>
<dbReference type="OrthoDB" id="2431500at2759"/>
<gene>
    <name evidence="1" type="ORF">Glove_19g5</name>
</gene>
<comment type="caution">
    <text evidence="1">The sequence shown here is derived from an EMBL/GenBank/DDBJ whole genome shotgun (WGS) entry which is preliminary data.</text>
</comment>
<proteinExistence type="predicted"/>
<reference evidence="1 2" key="1">
    <citation type="submission" date="2018-08" db="EMBL/GenBank/DDBJ databases">
        <title>Genome and evolution of the arbuscular mycorrhizal fungus Diversispora epigaea (formerly Glomus versiforme) and its bacterial endosymbionts.</title>
        <authorList>
            <person name="Sun X."/>
            <person name="Fei Z."/>
            <person name="Harrison M."/>
        </authorList>
    </citation>
    <scope>NUCLEOTIDE SEQUENCE [LARGE SCALE GENOMIC DNA]</scope>
    <source>
        <strain evidence="1 2">IT104</strain>
    </source>
</reference>
<dbReference type="Proteomes" id="UP000266861">
    <property type="component" value="Unassembled WGS sequence"/>
</dbReference>
<accession>A0A397JKQ3</accession>
<sequence>MPPLSVFYLRTVEEYRFQNYNTARYFLEIVTSVCNVLDAVYVCSYCCARLFSAEKQGINGLASAGDTTVLRDLFTRNNDVGKDFHNNIRSYNSAFTFTSMGVKLDKDLVNSKEFDQKIHSVIYTPLAKVFVE</sequence>
<keyword evidence="2" id="KW-1185">Reference proteome</keyword>
<evidence type="ECO:0000313" key="2">
    <source>
        <dbReference type="Proteomes" id="UP000266861"/>
    </source>
</evidence>
<evidence type="ECO:0000313" key="1">
    <source>
        <dbReference type="EMBL" id="RHZ88945.1"/>
    </source>
</evidence>
<protein>
    <submittedName>
        <fullName evidence="1">Uncharacterized protein</fullName>
    </submittedName>
</protein>